<evidence type="ECO:0000313" key="1">
    <source>
        <dbReference type="EMBL" id="KAK1734220.1"/>
    </source>
</evidence>
<comment type="caution">
    <text evidence="1">The sequence shown here is derived from an EMBL/GenBank/DDBJ whole genome shotgun (WGS) entry which is preliminary data.</text>
</comment>
<organism evidence="1 2">
    <name type="scientific">Skeletonema marinoi</name>
    <dbReference type="NCBI Taxonomy" id="267567"/>
    <lineage>
        <taxon>Eukaryota</taxon>
        <taxon>Sar</taxon>
        <taxon>Stramenopiles</taxon>
        <taxon>Ochrophyta</taxon>
        <taxon>Bacillariophyta</taxon>
        <taxon>Coscinodiscophyceae</taxon>
        <taxon>Thalassiosirophycidae</taxon>
        <taxon>Thalassiosirales</taxon>
        <taxon>Skeletonemataceae</taxon>
        <taxon>Skeletonema</taxon>
        <taxon>Skeletonema marinoi-dohrnii complex</taxon>
    </lineage>
</organism>
<keyword evidence="2" id="KW-1185">Reference proteome</keyword>
<accession>A0AAD9D616</accession>
<dbReference type="Proteomes" id="UP001224775">
    <property type="component" value="Unassembled WGS sequence"/>
</dbReference>
<sequence length="82" mass="8781">MSPVTKAREMFKGATSFSQNLCKREDIFLSSNATDIFVDSGCSCNRGPRVILRLYIIKAPLNASFPVRCGPAASAPAPGMLS</sequence>
<reference evidence="1" key="1">
    <citation type="submission" date="2023-06" db="EMBL/GenBank/DDBJ databases">
        <title>Survivors Of The Sea: Transcriptome response of Skeletonema marinoi to long-term dormancy.</title>
        <authorList>
            <person name="Pinder M.I.M."/>
            <person name="Kourtchenko O."/>
            <person name="Robertson E.K."/>
            <person name="Larsson T."/>
            <person name="Maumus F."/>
            <person name="Osuna-Cruz C.M."/>
            <person name="Vancaester E."/>
            <person name="Stenow R."/>
            <person name="Vandepoele K."/>
            <person name="Ploug H."/>
            <person name="Bruchert V."/>
            <person name="Godhe A."/>
            <person name="Topel M."/>
        </authorList>
    </citation>
    <scope>NUCLEOTIDE SEQUENCE</scope>
    <source>
        <strain evidence="1">R05AC</strain>
    </source>
</reference>
<evidence type="ECO:0000313" key="2">
    <source>
        <dbReference type="Proteomes" id="UP001224775"/>
    </source>
</evidence>
<name>A0AAD9D616_9STRA</name>
<dbReference type="EMBL" id="JATAAI010000040">
    <property type="protein sequence ID" value="KAK1734220.1"/>
    <property type="molecule type" value="Genomic_DNA"/>
</dbReference>
<protein>
    <submittedName>
        <fullName evidence="1">Uncharacterized protein</fullName>
    </submittedName>
</protein>
<dbReference type="AlphaFoldDB" id="A0AAD9D616"/>
<gene>
    <name evidence="1" type="ORF">QTG54_014987</name>
</gene>
<proteinExistence type="predicted"/>